<dbReference type="Pfam" id="PF19891">
    <property type="entry name" value="DUF6364"/>
    <property type="match status" value="1"/>
</dbReference>
<dbReference type="AlphaFoldDB" id="A0A644VJA2"/>
<organism evidence="1">
    <name type="scientific">bioreactor metagenome</name>
    <dbReference type="NCBI Taxonomy" id="1076179"/>
    <lineage>
        <taxon>unclassified sequences</taxon>
        <taxon>metagenomes</taxon>
        <taxon>ecological metagenomes</taxon>
    </lineage>
</organism>
<evidence type="ECO:0000313" key="1">
    <source>
        <dbReference type="EMBL" id="MPL91428.1"/>
    </source>
</evidence>
<comment type="caution">
    <text evidence="1">The sequence shown here is derived from an EMBL/GenBank/DDBJ whole genome shotgun (WGS) entry which is preliminary data.</text>
</comment>
<protein>
    <submittedName>
        <fullName evidence="1">Uncharacterized protein</fullName>
    </submittedName>
</protein>
<dbReference type="EMBL" id="VSSQ01000329">
    <property type="protein sequence ID" value="MPL91428.1"/>
    <property type="molecule type" value="Genomic_DNA"/>
</dbReference>
<proteinExistence type="predicted"/>
<sequence>MTTVKTTINLDENIFKTIKIIANNKETTQTKLINEYLKEAIEKEPKENKTKIKFLVKPDPTKNIDDLVGSIKASKGFDPVKAVNEVRKGE</sequence>
<accession>A0A644VJA2</accession>
<name>A0A644VJA2_9ZZZZ</name>
<gene>
    <name evidence="1" type="ORF">SDC9_37496</name>
</gene>
<dbReference type="InterPro" id="IPR045944">
    <property type="entry name" value="DUF6364"/>
</dbReference>
<reference evidence="1" key="1">
    <citation type="submission" date="2019-08" db="EMBL/GenBank/DDBJ databases">
        <authorList>
            <person name="Kucharzyk K."/>
            <person name="Murdoch R.W."/>
            <person name="Higgins S."/>
            <person name="Loffler F."/>
        </authorList>
    </citation>
    <scope>NUCLEOTIDE SEQUENCE</scope>
</reference>